<name>A0ABQ5AQA6_9ASTR</name>
<keyword evidence="2" id="KW-0808">Transferase</keyword>
<evidence type="ECO:0000256" key="5">
    <source>
        <dbReference type="ARBA" id="ARBA00022840"/>
    </source>
</evidence>
<dbReference type="PROSITE" id="PS50011">
    <property type="entry name" value="PROTEIN_KINASE_DOM"/>
    <property type="match status" value="1"/>
</dbReference>
<evidence type="ECO:0000313" key="7">
    <source>
        <dbReference type="EMBL" id="GJT03832.1"/>
    </source>
</evidence>
<reference evidence="7" key="1">
    <citation type="journal article" date="2022" name="Int. J. Mol. Sci.">
        <title>Draft Genome of Tanacetum Coccineum: Genomic Comparison of Closely Related Tanacetum-Family Plants.</title>
        <authorList>
            <person name="Yamashiro T."/>
            <person name="Shiraishi A."/>
            <person name="Nakayama K."/>
            <person name="Satake H."/>
        </authorList>
    </citation>
    <scope>NUCLEOTIDE SEQUENCE</scope>
</reference>
<keyword evidence="5" id="KW-0067">ATP-binding</keyword>
<evidence type="ECO:0000259" key="6">
    <source>
        <dbReference type="PROSITE" id="PS50011"/>
    </source>
</evidence>
<keyword evidence="4" id="KW-0418">Kinase</keyword>
<dbReference type="SMART" id="SM00220">
    <property type="entry name" value="S_TKc"/>
    <property type="match status" value="1"/>
</dbReference>
<keyword evidence="1" id="KW-0723">Serine/threonine-protein kinase</keyword>
<keyword evidence="3" id="KW-0547">Nucleotide-binding</keyword>
<dbReference type="Proteomes" id="UP001151760">
    <property type="component" value="Unassembled WGS sequence"/>
</dbReference>
<gene>
    <name evidence="7" type="ORF">Tco_0838294</name>
</gene>
<sequence length="238" mass="27388">MKASNVLSDGEMNALIVDFGMARLFNQEESQADTSRTVGTNAHMASKYMWHGQFSVNTYGELEDGQKIAVKRLVNNCGKGNPEFKNEVLLVAKLQRRNLVRLIGFSIHGNVRLFVYELLPNESLDQFIFDPMKRALLDWEKRYKIIKGVVNGLLYLHEDSRLKIIRRDMKASNVLLDGEMNARIADFDMARLFKQEESQVDTSRIVRTRNYLRFPASSATICIRHGKFWDESTMTMAK</sequence>
<evidence type="ECO:0000256" key="1">
    <source>
        <dbReference type="ARBA" id="ARBA00022527"/>
    </source>
</evidence>
<evidence type="ECO:0000256" key="3">
    <source>
        <dbReference type="ARBA" id="ARBA00022741"/>
    </source>
</evidence>
<reference evidence="7" key="2">
    <citation type="submission" date="2022-01" db="EMBL/GenBank/DDBJ databases">
        <authorList>
            <person name="Yamashiro T."/>
            <person name="Shiraishi A."/>
            <person name="Satake H."/>
            <person name="Nakayama K."/>
        </authorList>
    </citation>
    <scope>NUCLEOTIDE SEQUENCE</scope>
</reference>
<protein>
    <submittedName>
        <fullName evidence="7">Receptor-like protein kinase</fullName>
    </submittedName>
</protein>
<feature type="domain" description="Protein kinase" evidence="6">
    <location>
        <begin position="43"/>
        <end position="238"/>
    </location>
</feature>
<evidence type="ECO:0000256" key="2">
    <source>
        <dbReference type="ARBA" id="ARBA00022679"/>
    </source>
</evidence>
<dbReference type="InterPro" id="IPR000719">
    <property type="entry name" value="Prot_kinase_dom"/>
</dbReference>
<proteinExistence type="predicted"/>
<keyword evidence="8" id="KW-1185">Reference proteome</keyword>
<dbReference type="PANTHER" id="PTHR27002">
    <property type="entry name" value="RECEPTOR-LIKE SERINE/THREONINE-PROTEIN KINASE SD1-8"/>
    <property type="match status" value="1"/>
</dbReference>
<evidence type="ECO:0000313" key="8">
    <source>
        <dbReference type="Proteomes" id="UP001151760"/>
    </source>
</evidence>
<dbReference type="InterPro" id="IPR011009">
    <property type="entry name" value="Kinase-like_dom_sf"/>
</dbReference>
<dbReference type="Gene3D" id="1.10.510.10">
    <property type="entry name" value="Transferase(Phosphotransferase) domain 1"/>
    <property type="match status" value="2"/>
</dbReference>
<dbReference type="Gene3D" id="3.30.200.20">
    <property type="entry name" value="Phosphorylase Kinase, domain 1"/>
    <property type="match status" value="1"/>
</dbReference>
<dbReference type="Pfam" id="PF00069">
    <property type="entry name" value="Pkinase"/>
    <property type="match status" value="1"/>
</dbReference>
<organism evidence="7 8">
    <name type="scientific">Tanacetum coccineum</name>
    <dbReference type="NCBI Taxonomy" id="301880"/>
    <lineage>
        <taxon>Eukaryota</taxon>
        <taxon>Viridiplantae</taxon>
        <taxon>Streptophyta</taxon>
        <taxon>Embryophyta</taxon>
        <taxon>Tracheophyta</taxon>
        <taxon>Spermatophyta</taxon>
        <taxon>Magnoliopsida</taxon>
        <taxon>eudicotyledons</taxon>
        <taxon>Gunneridae</taxon>
        <taxon>Pentapetalae</taxon>
        <taxon>asterids</taxon>
        <taxon>campanulids</taxon>
        <taxon>Asterales</taxon>
        <taxon>Asteraceae</taxon>
        <taxon>Asteroideae</taxon>
        <taxon>Anthemideae</taxon>
        <taxon>Anthemidinae</taxon>
        <taxon>Tanacetum</taxon>
    </lineage>
</organism>
<evidence type="ECO:0000256" key="4">
    <source>
        <dbReference type="ARBA" id="ARBA00022777"/>
    </source>
</evidence>
<dbReference type="EMBL" id="BQNB010012461">
    <property type="protein sequence ID" value="GJT03832.1"/>
    <property type="molecule type" value="Genomic_DNA"/>
</dbReference>
<dbReference type="SUPFAM" id="SSF56112">
    <property type="entry name" value="Protein kinase-like (PK-like)"/>
    <property type="match status" value="2"/>
</dbReference>
<comment type="caution">
    <text evidence="7">The sequence shown here is derived from an EMBL/GenBank/DDBJ whole genome shotgun (WGS) entry which is preliminary data.</text>
</comment>
<accession>A0ABQ5AQA6</accession>
<dbReference type="PANTHER" id="PTHR27002:SF1073">
    <property type="entry name" value="CYSTEINE-RICH RECEPTOR-LIKE PROTEIN KINASE 29"/>
    <property type="match status" value="1"/>
</dbReference>